<dbReference type="SUPFAM" id="SSF54427">
    <property type="entry name" value="NTF2-like"/>
    <property type="match status" value="1"/>
</dbReference>
<accession>A0A3N0E432</accession>
<evidence type="ECO:0000313" key="2">
    <source>
        <dbReference type="Proteomes" id="UP000267469"/>
    </source>
</evidence>
<dbReference type="OrthoDB" id="4762924at2"/>
<proteinExistence type="predicted"/>
<evidence type="ECO:0000313" key="1">
    <source>
        <dbReference type="EMBL" id="RNL82612.1"/>
    </source>
</evidence>
<reference evidence="1 2" key="1">
    <citation type="submission" date="2018-10" db="EMBL/GenBank/DDBJ databases">
        <title>Sinomicrobium pectinilyticum sp. nov., a pectinase-producing bacterium isolated from alkaline and saline soil, and emended description of the genus Sinomicrobium.</title>
        <authorList>
            <person name="Cheng B."/>
            <person name="Li C."/>
            <person name="Lai Q."/>
            <person name="Du M."/>
            <person name="Shao Z."/>
            <person name="Xu P."/>
            <person name="Yang C."/>
        </authorList>
    </citation>
    <scope>NUCLEOTIDE SEQUENCE [LARGE SCALE GENOMIC DNA]</scope>
    <source>
        <strain evidence="1 2">5DNS001</strain>
    </source>
</reference>
<keyword evidence="2" id="KW-1185">Reference proteome</keyword>
<protein>
    <recommendedName>
        <fullName evidence="3">Nuclear transport factor 2 family protein</fullName>
    </recommendedName>
</protein>
<organism evidence="1 2">
    <name type="scientific">Sinomicrobium pectinilyticum</name>
    <dbReference type="NCBI Taxonomy" id="1084421"/>
    <lineage>
        <taxon>Bacteria</taxon>
        <taxon>Pseudomonadati</taxon>
        <taxon>Bacteroidota</taxon>
        <taxon>Flavobacteriia</taxon>
        <taxon>Flavobacteriales</taxon>
        <taxon>Flavobacteriaceae</taxon>
        <taxon>Sinomicrobium</taxon>
    </lineage>
</organism>
<name>A0A3N0E432_SINP1</name>
<dbReference type="AlphaFoldDB" id="A0A3N0E432"/>
<sequence>MDTSKLTNEIIKKAFEALQKGDKETWSSLFTADAELYDDGSPRNLQAFNNQAIGHERFTSIDKVENNGRDIYGRFHSDQWGDFKTYFKFHLNQQGKIYRLDIGQAD</sequence>
<dbReference type="Proteomes" id="UP000267469">
    <property type="component" value="Unassembled WGS sequence"/>
</dbReference>
<dbReference type="EMBL" id="RJTM01000110">
    <property type="protein sequence ID" value="RNL82612.1"/>
    <property type="molecule type" value="Genomic_DNA"/>
</dbReference>
<evidence type="ECO:0008006" key="3">
    <source>
        <dbReference type="Google" id="ProtNLM"/>
    </source>
</evidence>
<gene>
    <name evidence="1" type="ORF">ED312_16880</name>
</gene>
<dbReference type="InterPro" id="IPR032710">
    <property type="entry name" value="NTF2-like_dom_sf"/>
</dbReference>
<dbReference type="Gene3D" id="3.10.450.50">
    <property type="match status" value="1"/>
</dbReference>
<comment type="caution">
    <text evidence="1">The sequence shown here is derived from an EMBL/GenBank/DDBJ whole genome shotgun (WGS) entry which is preliminary data.</text>
</comment>
<dbReference type="RefSeq" id="WP_123217201.1">
    <property type="nucleotide sequence ID" value="NZ_RJTM01000110.1"/>
</dbReference>